<accession>A0ABT7DVT6</accession>
<dbReference type="PIRSF" id="PIRSF030771">
    <property type="entry name" value="UCP030771"/>
    <property type="match status" value="1"/>
</dbReference>
<dbReference type="Proteomes" id="UP001172778">
    <property type="component" value="Unassembled WGS sequence"/>
</dbReference>
<evidence type="ECO:0000313" key="2">
    <source>
        <dbReference type="Proteomes" id="UP001172778"/>
    </source>
</evidence>
<name>A0ABT7DVT6_9NEIS</name>
<dbReference type="InterPro" id="IPR011231">
    <property type="entry name" value="Phage_VT1-Sakai_H0018"/>
</dbReference>
<reference evidence="1" key="1">
    <citation type="submission" date="2023-03" db="EMBL/GenBank/DDBJ databases">
        <title>Chitinimonas shenzhenensis gen. nov., sp. nov., a novel member of family Burkholderiaceae isolated from activated sludge collected in Shen Zhen, China.</title>
        <authorList>
            <person name="Wang X."/>
        </authorList>
    </citation>
    <scope>NUCLEOTIDE SEQUENCE</scope>
    <source>
        <strain evidence="1">DQS-5</strain>
    </source>
</reference>
<dbReference type="RefSeq" id="WP_284100463.1">
    <property type="nucleotide sequence ID" value="NZ_JARRAF010000008.1"/>
</dbReference>
<keyword evidence="2" id="KW-1185">Reference proteome</keyword>
<protein>
    <submittedName>
        <fullName evidence="1">DUF2190 family protein</fullName>
    </submittedName>
</protein>
<organism evidence="1 2">
    <name type="scientific">Parachitinimonas caeni</name>
    <dbReference type="NCBI Taxonomy" id="3031301"/>
    <lineage>
        <taxon>Bacteria</taxon>
        <taxon>Pseudomonadati</taxon>
        <taxon>Pseudomonadota</taxon>
        <taxon>Betaproteobacteria</taxon>
        <taxon>Neisseriales</taxon>
        <taxon>Chitinibacteraceae</taxon>
        <taxon>Parachitinimonas</taxon>
    </lineage>
</organism>
<dbReference type="EMBL" id="JARRAF010000008">
    <property type="protein sequence ID" value="MDK2124153.1"/>
    <property type="molecule type" value="Genomic_DNA"/>
</dbReference>
<gene>
    <name evidence="1" type="ORF">PZA18_08845</name>
</gene>
<evidence type="ECO:0000313" key="1">
    <source>
        <dbReference type="EMBL" id="MDK2124153.1"/>
    </source>
</evidence>
<sequence length="108" mass="11067">MARNFVKSGQVMDVRASSPIRSGEVVVLGKRLGVALGDIAVNQLGAVQMQGVFLLPKNPADAVSQGDLLYWNASNRQLTSTASGNTLAGYAFAPAAAGSSSAELCLNG</sequence>
<dbReference type="Pfam" id="PF09956">
    <property type="entry name" value="Phage_cement_2"/>
    <property type="match status" value="1"/>
</dbReference>
<proteinExistence type="predicted"/>
<comment type="caution">
    <text evidence="1">The sequence shown here is derived from an EMBL/GenBank/DDBJ whole genome shotgun (WGS) entry which is preliminary data.</text>
</comment>